<evidence type="ECO:0000313" key="5">
    <source>
        <dbReference type="WBParaSite" id="EEL_0000175201-mRNA-1"/>
    </source>
</evidence>
<protein>
    <submittedName>
        <fullName evidence="5">Uncharacterized protein</fullName>
    </submittedName>
</protein>
<dbReference type="Proteomes" id="UP000050640">
    <property type="component" value="Unplaced"/>
</dbReference>
<evidence type="ECO:0000256" key="2">
    <source>
        <dbReference type="ARBA" id="ARBA00023239"/>
    </source>
</evidence>
<keyword evidence="1" id="KW-0547">Nucleotide-binding</keyword>
<dbReference type="GO" id="GO:0005886">
    <property type="term" value="C:plasma membrane"/>
    <property type="evidence" value="ECO:0007669"/>
    <property type="project" value="TreeGrafter"/>
</dbReference>
<dbReference type="GO" id="GO:0007189">
    <property type="term" value="P:adenylate cyclase-activating G protein-coupled receptor signaling pathway"/>
    <property type="evidence" value="ECO:0007669"/>
    <property type="project" value="TreeGrafter"/>
</dbReference>
<dbReference type="AlphaFoldDB" id="A0A0R3RJU3"/>
<keyword evidence="3" id="KW-0812">Transmembrane</keyword>
<sequence>MIIEISISTRVDFTRFLAIAIFHAWIHFIGFYSYSTREQICRAAFLRARNAFAAEERAIQENSRLMDLLQTAVPSHLVHTARQQFAKSPPTIYTEHYNQTSIKYTLPAKEMRFANYSVVYCRLVGLEDILSCCSAQDSAQLLNEFNARIDQIIKLLFPSAKKYTNRISLSMRSELLPTSKCRLHKQWEIIRMLN</sequence>
<dbReference type="GO" id="GO:0006171">
    <property type="term" value="P:cAMP biosynthetic process"/>
    <property type="evidence" value="ECO:0007669"/>
    <property type="project" value="TreeGrafter"/>
</dbReference>
<evidence type="ECO:0000256" key="3">
    <source>
        <dbReference type="SAM" id="Phobius"/>
    </source>
</evidence>
<reference evidence="5" key="1">
    <citation type="submission" date="2017-02" db="UniProtKB">
        <authorList>
            <consortium name="WormBaseParasite"/>
        </authorList>
    </citation>
    <scope>IDENTIFICATION</scope>
</reference>
<evidence type="ECO:0000256" key="1">
    <source>
        <dbReference type="ARBA" id="ARBA00022741"/>
    </source>
</evidence>
<keyword evidence="3" id="KW-1133">Transmembrane helix</keyword>
<feature type="transmembrane region" description="Helical" evidence="3">
    <location>
        <begin position="12"/>
        <end position="34"/>
    </location>
</feature>
<organism evidence="4 5">
    <name type="scientific">Elaeophora elaphi</name>
    <dbReference type="NCBI Taxonomy" id="1147741"/>
    <lineage>
        <taxon>Eukaryota</taxon>
        <taxon>Metazoa</taxon>
        <taxon>Ecdysozoa</taxon>
        <taxon>Nematoda</taxon>
        <taxon>Chromadorea</taxon>
        <taxon>Rhabditida</taxon>
        <taxon>Spirurina</taxon>
        <taxon>Spiruromorpha</taxon>
        <taxon>Filarioidea</taxon>
        <taxon>Onchocercidae</taxon>
        <taxon>Elaeophora</taxon>
    </lineage>
</organism>
<dbReference type="PANTHER" id="PTHR45627">
    <property type="entry name" value="ADENYLATE CYCLASE TYPE 1"/>
    <property type="match status" value="1"/>
</dbReference>
<keyword evidence="2" id="KW-0456">Lyase</keyword>
<name>A0A0R3RJU3_9BILA</name>
<dbReference type="Gene3D" id="3.30.70.1230">
    <property type="entry name" value="Nucleotide cyclase"/>
    <property type="match status" value="1"/>
</dbReference>
<dbReference type="STRING" id="1147741.A0A0R3RJU3"/>
<accession>A0A0R3RJU3</accession>
<dbReference type="PANTHER" id="PTHR45627:SF26">
    <property type="entry name" value="ADENYLATE CYCLASE TYPE 1"/>
    <property type="match status" value="1"/>
</dbReference>
<evidence type="ECO:0000313" key="4">
    <source>
        <dbReference type="Proteomes" id="UP000050640"/>
    </source>
</evidence>
<keyword evidence="4" id="KW-1185">Reference proteome</keyword>
<dbReference type="GO" id="GO:0004016">
    <property type="term" value="F:adenylate cyclase activity"/>
    <property type="evidence" value="ECO:0007669"/>
    <property type="project" value="TreeGrafter"/>
</dbReference>
<dbReference type="GO" id="GO:0000166">
    <property type="term" value="F:nucleotide binding"/>
    <property type="evidence" value="ECO:0007669"/>
    <property type="project" value="UniProtKB-KW"/>
</dbReference>
<proteinExistence type="predicted"/>
<keyword evidence="3" id="KW-0472">Membrane</keyword>
<dbReference type="WBParaSite" id="EEL_0000175201-mRNA-1">
    <property type="protein sequence ID" value="EEL_0000175201-mRNA-1"/>
    <property type="gene ID" value="EEL_0000175201"/>
</dbReference>
<dbReference type="InterPro" id="IPR029787">
    <property type="entry name" value="Nucleotide_cyclase"/>
</dbReference>